<dbReference type="STRING" id="6689.A0A423TPY5"/>
<dbReference type="EMBL" id="QCYY01001370">
    <property type="protein sequence ID" value="ROT78521.1"/>
    <property type="molecule type" value="Genomic_DNA"/>
</dbReference>
<feature type="region of interest" description="Disordered" evidence="1">
    <location>
        <begin position="563"/>
        <end position="583"/>
    </location>
</feature>
<dbReference type="Proteomes" id="UP000283509">
    <property type="component" value="Unassembled WGS sequence"/>
</dbReference>
<evidence type="ECO:0000313" key="3">
    <source>
        <dbReference type="EMBL" id="ROT78521.1"/>
    </source>
</evidence>
<reference evidence="3 4" key="2">
    <citation type="submission" date="2019-01" db="EMBL/GenBank/DDBJ databases">
        <title>The decoding of complex shrimp genome reveals the adaptation for benthos swimmer, frequently molting mechanism and breeding impact on genome.</title>
        <authorList>
            <person name="Sun Y."/>
            <person name="Gao Y."/>
            <person name="Yu Y."/>
        </authorList>
    </citation>
    <scope>NUCLEOTIDE SEQUENCE [LARGE SCALE GENOMIC DNA]</scope>
    <source>
        <tissue evidence="3">Muscle</tissue>
    </source>
</reference>
<feature type="transmembrane region" description="Helical" evidence="2">
    <location>
        <begin position="671"/>
        <end position="696"/>
    </location>
</feature>
<evidence type="ECO:0000256" key="2">
    <source>
        <dbReference type="SAM" id="Phobius"/>
    </source>
</evidence>
<protein>
    <submittedName>
        <fullName evidence="3">Transcription initiation factor TFIID subunit 4</fullName>
    </submittedName>
</protein>
<keyword evidence="2" id="KW-0812">Transmembrane</keyword>
<reference evidence="3 4" key="1">
    <citation type="submission" date="2018-04" db="EMBL/GenBank/DDBJ databases">
        <authorList>
            <person name="Zhang X."/>
            <person name="Yuan J."/>
            <person name="Li F."/>
            <person name="Xiang J."/>
        </authorList>
    </citation>
    <scope>NUCLEOTIDE SEQUENCE [LARGE SCALE GENOMIC DNA]</scope>
    <source>
        <tissue evidence="3">Muscle</tissue>
    </source>
</reference>
<keyword evidence="3" id="KW-0396">Initiation factor</keyword>
<keyword evidence="2" id="KW-0472">Membrane</keyword>
<dbReference type="Gene3D" id="2.10.70.10">
    <property type="entry name" value="Complement Module, domain 1"/>
    <property type="match status" value="1"/>
</dbReference>
<feature type="region of interest" description="Disordered" evidence="1">
    <location>
        <begin position="1"/>
        <end position="23"/>
    </location>
</feature>
<organism evidence="3 4">
    <name type="scientific">Penaeus vannamei</name>
    <name type="common">Whiteleg shrimp</name>
    <name type="synonym">Litopenaeus vannamei</name>
    <dbReference type="NCBI Taxonomy" id="6689"/>
    <lineage>
        <taxon>Eukaryota</taxon>
        <taxon>Metazoa</taxon>
        <taxon>Ecdysozoa</taxon>
        <taxon>Arthropoda</taxon>
        <taxon>Crustacea</taxon>
        <taxon>Multicrustacea</taxon>
        <taxon>Malacostraca</taxon>
        <taxon>Eumalacostraca</taxon>
        <taxon>Eucarida</taxon>
        <taxon>Decapoda</taxon>
        <taxon>Dendrobranchiata</taxon>
        <taxon>Penaeoidea</taxon>
        <taxon>Penaeidae</taxon>
        <taxon>Penaeus</taxon>
    </lineage>
</organism>
<keyword evidence="2" id="KW-1133">Transmembrane helix</keyword>
<sequence length="751" mass="80136">MRKRGVVMSWARSSRRRRPVDFSPPDAAGCRGVPAVSGGSAVLAGKVVAPAGVSVAAASPQVLQSAGVPAGVLKGDCGAGAALQGGPRLPLNALNNGAAGVKPVYGVGPTPMTGGAQGTQVVVNGGVSGGAHAGSPQASLQAQPALKGLTKVVTTAGAAGQPAVIMSKPGTVTAVPSTGTPGTVPIPQGMQILNMRPSQAIKTTQGTTTLAPRMILSPAQVLPGMRPGQPGQITLGTLQGLPPGAQGHLLVKTENGQLQLLRVNAAAAPPGQLPTSVTTTTTLQQAPTTAYRFQQPQAGTVAVRSVMVTSAAARPNTIILQSQASVCPPCTSTLLSRTCYIQIDTFTKLPDLEAPSDCEDGFWVSFPLSGDTCAVGSTSLDRETLCIVASCTDSILSPDTSNEKIEHKFQPESPTETCIWELNTEQRKHMTLRFSQNVRPTSQFTKIRCSTLSRSVPPPTSSEKWKCKFLNVRSLAPLPYTPADKGFSLLGPSEIRCKNRSWEEPPVCISHHKFRNESVATSITLPPSLPEGHLPFPPPTDPSFTTWNLGPRHIFEESEPHGKMVSASSPARYENNGPTASEQLIPGVMFPEQDLKNDEEEKETDTKDLYEDYDTDVHHEMLTNHSLGEVDEYETEISNLLPIVNSTEAQEEENQLGIFTGLLDISLEDDLTMYIIIGAAGLLLFIIIVITSIVVYRKRYPVRLGLGRKFDTFQNPIYEKTVVRMPMQVEETEVGRKKSDAEEMSDCTVLE</sequence>
<dbReference type="GO" id="GO:0003743">
    <property type="term" value="F:translation initiation factor activity"/>
    <property type="evidence" value="ECO:0007669"/>
    <property type="project" value="UniProtKB-KW"/>
</dbReference>
<evidence type="ECO:0000256" key="1">
    <source>
        <dbReference type="SAM" id="MobiDB-lite"/>
    </source>
</evidence>
<gene>
    <name evidence="3" type="ORF">C7M84_002776</name>
</gene>
<proteinExistence type="predicted"/>
<accession>A0A423TPY5</accession>
<keyword evidence="4" id="KW-1185">Reference proteome</keyword>
<comment type="caution">
    <text evidence="3">The sequence shown here is derived from an EMBL/GenBank/DDBJ whole genome shotgun (WGS) entry which is preliminary data.</text>
</comment>
<dbReference type="AlphaFoldDB" id="A0A423TPY5"/>
<keyword evidence="3" id="KW-0648">Protein biosynthesis</keyword>
<dbReference type="OrthoDB" id="21060at2759"/>
<name>A0A423TPY5_PENVA</name>
<evidence type="ECO:0000313" key="4">
    <source>
        <dbReference type="Proteomes" id="UP000283509"/>
    </source>
</evidence>